<dbReference type="GO" id="GO:0005604">
    <property type="term" value="C:basement membrane"/>
    <property type="evidence" value="ECO:0007669"/>
    <property type="project" value="UniProtKB-ARBA"/>
</dbReference>
<dbReference type="FunFam" id="2.60.120.200:FF:000031">
    <property type="entry name" value="NtA agrin"/>
    <property type="match status" value="1"/>
</dbReference>
<evidence type="ECO:0008006" key="12">
    <source>
        <dbReference type="Google" id="ProtNLM"/>
    </source>
</evidence>
<feature type="compositionally biased region" description="Low complexity" evidence="6">
    <location>
        <begin position="270"/>
        <end position="287"/>
    </location>
</feature>
<feature type="compositionally biased region" description="Low complexity" evidence="6">
    <location>
        <begin position="43"/>
        <end position="64"/>
    </location>
</feature>
<feature type="domain" description="Laminin G" evidence="8">
    <location>
        <begin position="607"/>
        <end position="794"/>
    </location>
</feature>
<feature type="domain" description="EGF-like" evidence="9">
    <location>
        <begin position="790"/>
        <end position="829"/>
    </location>
</feature>
<dbReference type="PROSITE" id="PS50026">
    <property type="entry name" value="EGF_3"/>
    <property type="match status" value="4"/>
</dbReference>
<dbReference type="SUPFAM" id="SSF49899">
    <property type="entry name" value="Concanavalin A-like lectins/glucanases"/>
    <property type="match status" value="3"/>
</dbReference>
<dbReference type="PROSITE" id="PS50025">
    <property type="entry name" value="LAM_G_DOMAIN"/>
    <property type="match status" value="3"/>
</dbReference>
<dbReference type="FunFam" id="2.60.120.200:FF:000027">
    <property type="entry name" value="Transmembrane agrin"/>
    <property type="match status" value="1"/>
</dbReference>
<keyword evidence="1 5" id="KW-0245">EGF-like domain</keyword>
<dbReference type="GO" id="GO:0007528">
    <property type="term" value="P:neuromuscular junction development"/>
    <property type="evidence" value="ECO:0007669"/>
    <property type="project" value="TreeGrafter"/>
</dbReference>
<feature type="compositionally biased region" description="Low complexity" evidence="6">
    <location>
        <begin position="18"/>
        <end position="36"/>
    </location>
</feature>
<dbReference type="Gene3D" id="2.10.25.10">
    <property type="entry name" value="Laminin"/>
    <property type="match status" value="3"/>
</dbReference>
<proteinExistence type="predicted"/>
<dbReference type="FunFam" id="2.60.120.200:FF:000045">
    <property type="entry name" value="Transmembrane agrin"/>
    <property type="match status" value="1"/>
</dbReference>
<comment type="caution">
    <text evidence="10">The sequence shown here is derived from an EMBL/GenBank/DDBJ whole genome shotgun (WGS) entry which is preliminary data.</text>
</comment>
<dbReference type="InterPro" id="IPR000082">
    <property type="entry name" value="SEA_dom"/>
</dbReference>
<protein>
    <recommendedName>
        <fullName evidence="12">Agrin</fullName>
    </recommendedName>
</protein>
<evidence type="ECO:0000259" key="9">
    <source>
        <dbReference type="PROSITE" id="PS50026"/>
    </source>
</evidence>
<dbReference type="InterPro" id="IPR050372">
    <property type="entry name" value="Neurexin-related_CASP"/>
</dbReference>
<dbReference type="Pfam" id="PF01390">
    <property type="entry name" value="SEA"/>
    <property type="match status" value="1"/>
</dbReference>
<dbReference type="CDD" id="cd00054">
    <property type="entry name" value="EGF_CA"/>
    <property type="match status" value="3"/>
</dbReference>
<evidence type="ECO:0000256" key="6">
    <source>
        <dbReference type="SAM" id="MobiDB-lite"/>
    </source>
</evidence>
<dbReference type="GO" id="GO:0005509">
    <property type="term" value="F:calcium ion binding"/>
    <property type="evidence" value="ECO:0007669"/>
    <property type="project" value="InterPro"/>
</dbReference>
<dbReference type="SMART" id="SM00200">
    <property type="entry name" value="SEA"/>
    <property type="match status" value="1"/>
</dbReference>
<feature type="compositionally biased region" description="Polar residues" evidence="6">
    <location>
        <begin position="255"/>
        <end position="269"/>
    </location>
</feature>
<dbReference type="PANTHER" id="PTHR15036">
    <property type="entry name" value="PIKACHURIN-LIKE PROTEIN"/>
    <property type="match status" value="1"/>
</dbReference>
<name>A0A9X9LFX7_GULGU</name>
<comment type="caution">
    <text evidence="5">Lacks conserved residue(s) required for the propagation of feature annotation.</text>
</comment>
<keyword evidence="11" id="KW-1185">Reference proteome</keyword>
<dbReference type="PANTHER" id="PTHR15036:SF83">
    <property type="entry name" value="AGRIN"/>
    <property type="match status" value="1"/>
</dbReference>
<dbReference type="AlphaFoldDB" id="A0A9X9LFX7"/>
<gene>
    <name evidence="10" type="ORF">BN2614_LOCUS2</name>
</gene>
<feature type="disulfide bond" evidence="5">
    <location>
        <begin position="310"/>
        <end position="327"/>
    </location>
</feature>
<dbReference type="FunFam" id="3.30.70.960:FF:000001">
    <property type="entry name" value="NtA agrin"/>
    <property type="match status" value="1"/>
</dbReference>
<feature type="domain" description="EGF-like" evidence="9">
    <location>
        <begin position="560"/>
        <end position="597"/>
    </location>
</feature>
<dbReference type="FunFam" id="2.10.25.10:FF:000095">
    <property type="entry name" value="Notch, isoform B"/>
    <property type="match status" value="1"/>
</dbReference>
<accession>A0A9X9LFX7</accession>
<evidence type="ECO:0000313" key="11">
    <source>
        <dbReference type="Proteomes" id="UP000269945"/>
    </source>
</evidence>
<dbReference type="InterPro" id="IPR001791">
    <property type="entry name" value="Laminin_G"/>
</dbReference>
<feature type="disulfide bond" evidence="5">
    <location>
        <begin position="329"/>
        <end position="338"/>
    </location>
</feature>
<dbReference type="FunFam" id="2.10.25.10:FF:000228">
    <property type="entry name" value="agrin isoform X1"/>
    <property type="match status" value="1"/>
</dbReference>
<dbReference type="PROSITE" id="PS01186">
    <property type="entry name" value="EGF_2"/>
    <property type="match status" value="1"/>
</dbReference>
<feature type="region of interest" description="Disordered" evidence="6">
    <location>
        <begin position="1"/>
        <end position="71"/>
    </location>
</feature>
<dbReference type="Gene3D" id="3.30.70.960">
    <property type="entry name" value="SEA domain"/>
    <property type="match status" value="1"/>
</dbReference>
<dbReference type="PROSITE" id="PS50024">
    <property type="entry name" value="SEA"/>
    <property type="match status" value="1"/>
</dbReference>
<dbReference type="SUPFAM" id="SSF57196">
    <property type="entry name" value="EGF/Laminin"/>
    <property type="match status" value="2"/>
</dbReference>
<evidence type="ECO:0000256" key="3">
    <source>
        <dbReference type="ARBA" id="ARBA00023157"/>
    </source>
</evidence>
<feature type="disulfide bond" evidence="5">
    <location>
        <begin position="587"/>
        <end position="596"/>
    </location>
</feature>
<dbReference type="Proteomes" id="UP000269945">
    <property type="component" value="Unassembled WGS sequence"/>
</dbReference>
<dbReference type="InterPro" id="IPR036364">
    <property type="entry name" value="SEA_dom_sf"/>
</dbReference>
<dbReference type="InterPro" id="IPR013320">
    <property type="entry name" value="ConA-like_dom_sf"/>
</dbReference>
<dbReference type="InterPro" id="IPR001881">
    <property type="entry name" value="EGF-like_Ca-bd_dom"/>
</dbReference>
<reference evidence="10 11" key="1">
    <citation type="submission" date="2018-10" db="EMBL/GenBank/DDBJ databases">
        <authorList>
            <person name="Ekblom R."/>
            <person name="Jareborg N."/>
        </authorList>
    </citation>
    <scope>NUCLEOTIDE SEQUENCE [LARGE SCALE GENOMIC DNA]</scope>
    <source>
        <tissue evidence="10">Muscle</tissue>
    </source>
</reference>
<evidence type="ECO:0000259" key="7">
    <source>
        <dbReference type="PROSITE" id="PS50024"/>
    </source>
</evidence>
<dbReference type="SMART" id="SM00282">
    <property type="entry name" value="LamG"/>
    <property type="match status" value="3"/>
</dbReference>
<keyword evidence="4" id="KW-0325">Glycoprotein</keyword>
<dbReference type="SMART" id="SM00181">
    <property type="entry name" value="EGF"/>
    <property type="match status" value="4"/>
</dbReference>
<feature type="domain" description="EGF-like" evidence="9">
    <location>
        <begin position="301"/>
        <end position="339"/>
    </location>
</feature>
<evidence type="ECO:0000256" key="4">
    <source>
        <dbReference type="ARBA" id="ARBA00023180"/>
    </source>
</evidence>
<feature type="domain" description="Laminin G" evidence="8">
    <location>
        <begin position="344"/>
        <end position="520"/>
    </location>
</feature>
<keyword evidence="3 5" id="KW-1015">Disulfide bond</keyword>
<evidence type="ECO:0000256" key="2">
    <source>
        <dbReference type="ARBA" id="ARBA00022737"/>
    </source>
</evidence>
<dbReference type="Gene3D" id="2.60.120.200">
    <property type="match status" value="3"/>
</dbReference>
<feature type="disulfide bond" evidence="5">
    <location>
        <begin position="819"/>
        <end position="828"/>
    </location>
</feature>
<dbReference type="PROSITE" id="PS00022">
    <property type="entry name" value="EGF_1"/>
    <property type="match status" value="4"/>
</dbReference>
<feature type="disulfide bond" evidence="5">
    <location>
        <begin position="548"/>
        <end position="557"/>
    </location>
</feature>
<evidence type="ECO:0000259" key="8">
    <source>
        <dbReference type="PROSITE" id="PS50025"/>
    </source>
</evidence>
<evidence type="ECO:0000256" key="5">
    <source>
        <dbReference type="PROSITE-ProRule" id="PRU00076"/>
    </source>
</evidence>
<dbReference type="EMBL" id="CYRY02002590">
    <property type="protein sequence ID" value="VCW67307.1"/>
    <property type="molecule type" value="Genomic_DNA"/>
</dbReference>
<dbReference type="SUPFAM" id="SSF82671">
    <property type="entry name" value="SEA domain"/>
    <property type="match status" value="1"/>
</dbReference>
<dbReference type="InterPro" id="IPR000742">
    <property type="entry name" value="EGF"/>
</dbReference>
<dbReference type="Pfam" id="PF00054">
    <property type="entry name" value="Laminin_G_1"/>
    <property type="match status" value="3"/>
</dbReference>
<dbReference type="GO" id="GO:0005886">
    <property type="term" value="C:plasma membrane"/>
    <property type="evidence" value="ECO:0007669"/>
    <property type="project" value="GOC"/>
</dbReference>
<feature type="region of interest" description="Disordered" evidence="6">
    <location>
        <begin position="255"/>
        <end position="305"/>
    </location>
</feature>
<dbReference type="SMART" id="SM00179">
    <property type="entry name" value="EGF_CA"/>
    <property type="match status" value="4"/>
</dbReference>
<dbReference type="Pfam" id="PF00008">
    <property type="entry name" value="EGF"/>
    <property type="match status" value="3"/>
</dbReference>
<dbReference type="CDD" id="cd00110">
    <property type="entry name" value="LamG"/>
    <property type="match status" value="3"/>
</dbReference>
<keyword evidence="2" id="KW-0677">Repeat</keyword>
<feature type="domain" description="Laminin G" evidence="8">
    <location>
        <begin position="855"/>
        <end position="1037"/>
    </location>
</feature>
<dbReference type="GO" id="GO:0043113">
    <property type="term" value="P:receptor clustering"/>
    <property type="evidence" value="ECO:0007669"/>
    <property type="project" value="TreeGrafter"/>
</dbReference>
<evidence type="ECO:0000256" key="1">
    <source>
        <dbReference type="ARBA" id="ARBA00022536"/>
    </source>
</evidence>
<feature type="domain" description="EGF-like" evidence="9">
    <location>
        <begin position="521"/>
        <end position="558"/>
    </location>
</feature>
<sequence length="1040" mass="110570">MPRTTTRPMLTVPPTAPAPAAKLATSAFGESGSADGSGDEGLSGDLEASGAGSGGLEPPEGGSAVTPGPPMERASCYNSPLGCCSDGKTPSLDAEGSNCPATKAFQGVLELEGVEGQELFYTPEMADPKSELFGEIARSIESALDDLFRNSDVKKDFRSVRLRDLGPGSSVRAIVDVHFDPATTFRASDVAQALLRQIQASRRRSLGVRQPLQEHVRFMDFDWFPAFFLGATTGATVATATARATTMVHLPSAVTQRALSPSHTSQPADRTTALPTTRQPPTTAPRRVPGRRPLPSGTQQPLKPCDSQPCLHGGTCRDQGPEGGFTCSCPVGRKGAVCEKALHPSVPAFGGRSFLAFPTLRAYHTLRLALEFRALEPQGLLLYNGNARGKDFLALTLLGGRVQLRFDTGSGPAVLTSSVPVEPGRWHRLELSRHWRRGTLSVDGETPVLGHSPSGTDGLNLDTDLFVGGVPADQASVVLERTSIHVGLRGCIRLLDVNNQRLELSSWQGAVTGSSGVGECGDHPCLPNPCLGGAPCRALEAGMFHCLCPPGRFGPTCSDDKNPCEPNPCHGAAPCRVLPDGEAKCECPQGRGGTTCQTVSELDYSQPFLADFNGFSYLELKGLHTFERDLGEKMALEVVFLARGPSGLLFYNGQKTDGKGDFVSLALQDRFLEFRYDLGKGAAVIRSKEPVALDTWTRVSLERSGRKGAMRVSDGPRVLGESPKSRKVPHTVLNLKEPLYVGGAPDFSKLARAAAVSSGFDGVIQLVSLKGHQLLDQEHVVRSVDVSSFAHHPCTQASGHPCLHGASCLPREASYECLCPGGFSGPHCEQGLTEKSAGDVDALAFDGQTYIEYLNAVTESELTNEIPVPDAPDSGALPSEKALQTSHFELSLRTEATQGLVLWSGKATERADYIALAIVDGRLQLAYDLGSQPVVLRSTVPVNTNRWLRVRAHREQREGSLQVGNEAPVTGSSPLGATQLDTDGALWLGGLEKLPTGQALPKAYSTGFVGCLRDVVVGRRPLQLLEDAVTKPGLRPCAAP</sequence>
<feature type="domain" description="SEA" evidence="7">
    <location>
        <begin position="101"/>
        <end position="223"/>
    </location>
</feature>
<organism evidence="10 11">
    <name type="scientific">Gulo gulo</name>
    <name type="common">Wolverine</name>
    <name type="synonym">Gluton</name>
    <dbReference type="NCBI Taxonomy" id="48420"/>
    <lineage>
        <taxon>Eukaryota</taxon>
        <taxon>Metazoa</taxon>
        <taxon>Chordata</taxon>
        <taxon>Craniata</taxon>
        <taxon>Vertebrata</taxon>
        <taxon>Euteleostomi</taxon>
        <taxon>Mammalia</taxon>
        <taxon>Eutheria</taxon>
        <taxon>Laurasiatheria</taxon>
        <taxon>Carnivora</taxon>
        <taxon>Caniformia</taxon>
        <taxon>Musteloidea</taxon>
        <taxon>Mustelidae</taxon>
        <taxon>Guloninae</taxon>
        <taxon>Gulo</taxon>
    </lineage>
</organism>
<evidence type="ECO:0000313" key="10">
    <source>
        <dbReference type="EMBL" id="VCW67307.1"/>
    </source>
</evidence>